<feature type="transmembrane region" description="Helical" evidence="2">
    <location>
        <begin position="281"/>
        <end position="301"/>
    </location>
</feature>
<dbReference type="EMBL" id="SRLO01000270">
    <property type="protein sequence ID" value="TNN63554.1"/>
    <property type="molecule type" value="Genomic_DNA"/>
</dbReference>
<sequence>MVDFSNYLRGGYVLKLDALCRDGRLQRALPEGSLAPGAEGGDRGAVLDDLQTRVGRTPCTLLSADSVPRRLLADSQKQALQTALDKETEKHLKAPVLPLVCVSNLRAGRSAALGNRRSRTPFKGRRRRRRRGGRARQKEPRRYLQEQQRRRRGRRIWAEADTITILLEGATAALQRSQELGHRDLLQLQVENRREIMIHFVASSPGIISLDSWMRPSFLWWLILVYDPSHMHQACRLGLHRFKSNEESLLKLCFAVGNLWRCILSPPRRGQEFGRTQETSMAHSLSFALLCSLLSLCFSLFNIKRMDLKGKDLFS</sequence>
<accession>A0A4Z2HF60</accession>
<evidence type="ECO:0000313" key="3">
    <source>
        <dbReference type="EMBL" id="TNN63554.1"/>
    </source>
</evidence>
<protein>
    <submittedName>
        <fullName evidence="3">Uncharacterized protein</fullName>
    </submittedName>
</protein>
<feature type="compositionally biased region" description="Basic and acidic residues" evidence="1">
    <location>
        <begin position="136"/>
        <end position="147"/>
    </location>
</feature>
<keyword evidence="2" id="KW-1133">Transmembrane helix</keyword>
<dbReference type="Proteomes" id="UP000314294">
    <property type="component" value="Unassembled WGS sequence"/>
</dbReference>
<keyword evidence="2" id="KW-0812">Transmembrane</keyword>
<evidence type="ECO:0000313" key="4">
    <source>
        <dbReference type="Proteomes" id="UP000314294"/>
    </source>
</evidence>
<keyword evidence="2" id="KW-0472">Membrane</keyword>
<evidence type="ECO:0000256" key="1">
    <source>
        <dbReference type="SAM" id="MobiDB-lite"/>
    </source>
</evidence>
<dbReference type="AlphaFoldDB" id="A0A4Z2HF60"/>
<name>A0A4Z2HF60_9TELE</name>
<gene>
    <name evidence="3" type="ORF">EYF80_026206</name>
</gene>
<keyword evidence="4" id="KW-1185">Reference proteome</keyword>
<reference evidence="3 4" key="1">
    <citation type="submission" date="2019-03" db="EMBL/GenBank/DDBJ databases">
        <title>First draft genome of Liparis tanakae, snailfish: a comprehensive survey of snailfish specific genes.</title>
        <authorList>
            <person name="Kim W."/>
            <person name="Song I."/>
            <person name="Jeong J.-H."/>
            <person name="Kim D."/>
            <person name="Kim S."/>
            <person name="Ryu S."/>
            <person name="Song J.Y."/>
            <person name="Lee S.K."/>
        </authorList>
    </citation>
    <scope>NUCLEOTIDE SEQUENCE [LARGE SCALE GENOMIC DNA]</scope>
    <source>
        <tissue evidence="3">Muscle</tissue>
    </source>
</reference>
<feature type="region of interest" description="Disordered" evidence="1">
    <location>
        <begin position="112"/>
        <end position="147"/>
    </location>
</feature>
<evidence type="ECO:0000256" key="2">
    <source>
        <dbReference type="SAM" id="Phobius"/>
    </source>
</evidence>
<feature type="compositionally biased region" description="Basic residues" evidence="1">
    <location>
        <begin position="116"/>
        <end position="135"/>
    </location>
</feature>
<proteinExistence type="predicted"/>
<organism evidence="3 4">
    <name type="scientific">Liparis tanakae</name>
    <name type="common">Tanaka's snailfish</name>
    <dbReference type="NCBI Taxonomy" id="230148"/>
    <lineage>
        <taxon>Eukaryota</taxon>
        <taxon>Metazoa</taxon>
        <taxon>Chordata</taxon>
        <taxon>Craniata</taxon>
        <taxon>Vertebrata</taxon>
        <taxon>Euteleostomi</taxon>
        <taxon>Actinopterygii</taxon>
        <taxon>Neopterygii</taxon>
        <taxon>Teleostei</taxon>
        <taxon>Neoteleostei</taxon>
        <taxon>Acanthomorphata</taxon>
        <taxon>Eupercaria</taxon>
        <taxon>Perciformes</taxon>
        <taxon>Cottioidei</taxon>
        <taxon>Cottales</taxon>
        <taxon>Liparidae</taxon>
        <taxon>Liparis</taxon>
    </lineage>
</organism>
<comment type="caution">
    <text evidence="3">The sequence shown here is derived from an EMBL/GenBank/DDBJ whole genome shotgun (WGS) entry which is preliminary data.</text>
</comment>